<evidence type="ECO:0000313" key="9">
    <source>
        <dbReference type="EMBL" id="KAH0933834.1"/>
    </source>
</evidence>
<evidence type="ECO:0000256" key="1">
    <source>
        <dbReference type="ARBA" id="ARBA00004245"/>
    </source>
</evidence>
<dbReference type="InterPro" id="IPR044806">
    <property type="entry name" value="WVD2/WDL1-4"/>
</dbReference>
<proteinExistence type="inferred from homology"/>
<evidence type="ECO:0000256" key="6">
    <source>
        <dbReference type="SAM" id="Coils"/>
    </source>
</evidence>
<evidence type="ECO:0000313" key="10">
    <source>
        <dbReference type="Proteomes" id="UP000824890"/>
    </source>
</evidence>
<reference evidence="9 10" key="1">
    <citation type="submission" date="2021-05" db="EMBL/GenBank/DDBJ databases">
        <title>Genome Assembly of Synthetic Allotetraploid Brassica napus Reveals Homoeologous Exchanges between Subgenomes.</title>
        <authorList>
            <person name="Davis J.T."/>
        </authorList>
    </citation>
    <scope>NUCLEOTIDE SEQUENCE [LARGE SCALE GENOMIC DNA]</scope>
    <source>
        <strain evidence="10">cv. Da-Ae</strain>
        <tissue evidence="9">Seedling</tissue>
    </source>
</reference>
<comment type="similarity">
    <text evidence="2">Belongs to the TPX2 family.</text>
</comment>
<organism evidence="9 10">
    <name type="scientific">Brassica napus</name>
    <name type="common">Rape</name>
    <dbReference type="NCBI Taxonomy" id="3708"/>
    <lineage>
        <taxon>Eukaryota</taxon>
        <taxon>Viridiplantae</taxon>
        <taxon>Streptophyta</taxon>
        <taxon>Embryophyta</taxon>
        <taxon>Tracheophyta</taxon>
        <taxon>Spermatophyta</taxon>
        <taxon>Magnoliopsida</taxon>
        <taxon>eudicotyledons</taxon>
        <taxon>Gunneridae</taxon>
        <taxon>Pentapetalae</taxon>
        <taxon>rosids</taxon>
        <taxon>malvids</taxon>
        <taxon>Brassicales</taxon>
        <taxon>Brassicaceae</taxon>
        <taxon>Brassiceae</taxon>
        <taxon>Brassica</taxon>
    </lineage>
</organism>
<evidence type="ECO:0000256" key="5">
    <source>
        <dbReference type="ARBA" id="ARBA00023212"/>
    </source>
</evidence>
<feature type="region of interest" description="Disordered" evidence="7">
    <location>
        <begin position="1"/>
        <end position="90"/>
    </location>
</feature>
<dbReference type="EMBL" id="JAGKQM010000003">
    <property type="protein sequence ID" value="KAH0933834.1"/>
    <property type="molecule type" value="Genomic_DNA"/>
</dbReference>
<feature type="compositionally biased region" description="Basic and acidic residues" evidence="7">
    <location>
        <begin position="1"/>
        <end position="12"/>
    </location>
</feature>
<dbReference type="Proteomes" id="UP000824890">
    <property type="component" value="Unassembled WGS sequence"/>
</dbReference>
<keyword evidence="4" id="KW-0493">Microtubule</keyword>
<evidence type="ECO:0000256" key="3">
    <source>
        <dbReference type="ARBA" id="ARBA00022490"/>
    </source>
</evidence>
<feature type="compositionally biased region" description="Polar residues" evidence="7">
    <location>
        <begin position="196"/>
        <end position="212"/>
    </location>
</feature>
<accession>A0ABQ8DWX6</accession>
<keyword evidence="3" id="KW-0963">Cytoplasm</keyword>
<comment type="subcellular location">
    <subcellularLocation>
        <location evidence="1">Cytoplasm</location>
        <location evidence="1">Cytoskeleton</location>
    </subcellularLocation>
</comment>
<dbReference type="Pfam" id="PF06886">
    <property type="entry name" value="TPX2"/>
    <property type="match status" value="1"/>
</dbReference>
<sequence length="243" mass="27266">MGREVVDVRMNRNADVSSGRVHVAPKIAAAAAGSETEEEFEVKECTEDDSHSENAPKTPKVSKRDVPLVSVRKPLQPDNKKHMDDEDDSFSIASLRRAKSGYYQKLEEKNQALEAERNELEQRQKEEQEAALKQLRKNLKFKAKPVPNFYYEAPPAKPELKKLPLTRPKSPKLILSRRKSFSDAVTSSSREEVLKTASNRNRHSTGTVNKNANAVHDSPRFRSGKGKGCLKPVNESLEEACEA</sequence>
<keyword evidence="10" id="KW-1185">Reference proteome</keyword>
<evidence type="ECO:0000256" key="2">
    <source>
        <dbReference type="ARBA" id="ARBA00005885"/>
    </source>
</evidence>
<dbReference type="InterPro" id="IPR027329">
    <property type="entry name" value="TPX2_C"/>
</dbReference>
<keyword evidence="6" id="KW-0175">Coiled coil</keyword>
<dbReference type="PANTHER" id="PTHR46372:SF18">
    <property type="entry name" value="TPX2 C-TERMINAL DOMAIN-CONTAINING PROTEIN"/>
    <property type="match status" value="1"/>
</dbReference>
<feature type="region of interest" description="Disordered" evidence="7">
    <location>
        <begin position="192"/>
        <end position="229"/>
    </location>
</feature>
<evidence type="ECO:0000256" key="4">
    <source>
        <dbReference type="ARBA" id="ARBA00022701"/>
    </source>
</evidence>
<protein>
    <recommendedName>
        <fullName evidence="8">TPX2 C-terminal domain-containing protein</fullName>
    </recommendedName>
</protein>
<comment type="caution">
    <text evidence="9">The sequence shown here is derived from an EMBL/GenBank/DDBJ whole genome shotgun (WGS) entry which is preliminary data.</text>
</comment>
<name>A0ABQ8DWX6_BRANA</name>
<keyword evidence="5" id="KW-0206">Cytoskeleton</keyword>
<dbReference type="PANTHER" id="PTHR46372">
    <property type="entry name" value="PROTEIN WVD2-LIKE 3"/>
    <property type="match status" value="1"/>
</dbReference>
<feature type="domain" description="TPX2 C-terminal" evidence="8">
    <location>
        <begin position="101"/>
        <end position="158"/>
    </location>
</feature>
<evidence type="ECO:0000256" key="7">
    <source>
        <dbReference type="SAM" id="MobiDB-lite"/>
    </source>
</evidence>
<gene>
    <name evidence="9" type="ORF">HID58_010951</name>
</gene>
<evidence type="ECO:0000259" key="8">
    <source>
        <dbReference type="Pfam" id="PF06886"/>
    </source>
</evidence>
<feature type="compositionally biased region" description="Basic and acidic residues" evidence="7">
    <location>
        <begin position="42"/>
        <end position="54"/>
    </location>
</feature>
<feature type="coiled-coil region" evidence="6">
    <location>
        <begin position="96"/>
        <end position="138"/>
    </location>
</feature>